<keyword evidence="10" id="KW-1185">Reference proteome</keyword>
<dbReference type="Proteomes" id="UP001221597">
    <property type="component" value="Chromosome"/>
</dbReference>
<evidence type="ECO:0000256" key="5">
    <source>
        <dbReference type="ARBA" id="ARBA00022857"/>
    </source>
</evidence>
<dbReference type="Pfam" id="PF00881">
    <property type="entry name" value="Nitroreductase"/>
    <property type="match status" value="1"/>
</dbReference>
<evidence type="ECO:0000256" key="7">
    <source>
        <dbReference type="ARBA" id="ARBA00023027"/>
    </source>
</evidence>
<evidence type="ECO:0000256" key="3">
    <source>
        <dbReference type="ARBA" id="ARBA00022630"/>
    </source>
</evidence>
<accession>A0ABY8IUE0</accession>
<evidence type="ECO:0000313" key="9">
    <source>
        <dbReference type="EMBL" id="WFT73712.1"/>
    </source>
</evidence>
<keyword evidence="6" id="KW-0560">Oxidoreductase</keyword>
<dbReference type="RefSeq" id="WP_283075719.1">
    <property type="nucleotide sequence ID" value="NZ_CP121671.1"/>
</dbReference>
<sequence length="196" mass="22407">MKVVDAIQTRRSIHDFKKQLVNEAVLQEIFQIASWAPNHRLKEPWNVMVFQKEGAQSYADLVIESYLKQGFAKGYSAAKTDKMMNGIKRFLINIPHHALVYLDRDPDLHKFEEDYSAVCAFIQNAQLAAWERGVGALWTTSPYIHDPEFIKGIGLHPASHKVAGVIQMGYPARIPEPKARRKVQLTFQSESFNKKI</sequence>
<keyword evidence="4" id="KW-0288">FMN</keyword>
<feature type="domain" description="Nitroreductase" evidence="8">
    <location>
        <begin position="7"/>
        <end position="170"/>
    </location>
</feature>
<dbReference type="InterPro" id="IPR026021">
    <property type="entry name" value="YdjA-like"/>
</dbReference>
<evidence type="ECO:0000256" key="6">
    <source>
        <dbReference type="ARBA" id="ARBA00023002"/>
    </source>
</evidence>
<comment type="similarity">
    <text evidence="2">Belongs to the nitroreductase family.</text>
</comment>
<evidence type="ECO:0000256" key="2">
    <source>
        <dbReference type="ARBA" id="ARBA00007118"/>
    </source>
</evidence>
<dbReference type="InterPro" id="IPR029479">
    <property type="entry name" value="Nitroreductase"/>
</dbReference>
<dbReference type="InterPro" id="IPR052530">
    <property type="entry name" value="NAD(P)H_nitroreductase"/>
</dbReference>
<protein>
    <submittedName>
        <fullName evidence="9">Nitroreductase</fullName>
    </submittedName>
</protein>
<evidence type="ECO:0000259" key="8">
    <source>
        <dbReference type="Pfam" id="PF00881"/>
    </source>
</evidence>
<evidence type="ECO:0000256" key="1">
    <source>
        <dbReference type="ARBA" id="ARBA00001917"/>
    </source>
</evidence>
<keyword evidence="7" id="KW-0520">NAD</keyword>
<name>A0ABY8IUE0_9BACI</name>
<dbReference type="EMBL" id="CP121671">
    <property type="protein sequence ID" value="WFT73712.1"/>
    <property type="molecule type" value="Genomic_DNA"/>
</dbReference>
<proteinExistence type="inferred from homology"/>
<dbReference type="PANTHER" id="PTHR43821">
    <property type="entry name" value="NAD(P)H NITROREDUCTASE YDJA-RELATED"/>
    <property type="match status" value="1"/>
</dbReference>
<dbReference type="PANTHER" id="PTHR43821:SF1">
    <property type="entry name" value="NAD(P)H NITROREDUCTASE YDJA-RELATED"/>
    <property type="match status" value="1"/>
</dbReference>
<evidence type="ECO:0000256" key="4">
    <source>
        <dbReference type="ARBA" id="ARBA00022643"/>
    </source>
</evidence>
<comment type="cofactor">
    <cofactor evidence="1">
        <name>FMN</name>
        <dbReference type="ChEBI" id="CHEBI:58210"/>
    </cofactor>
</comment>
<dbReference type="InterPro" id="IPR000415">
    <property type="entry name" value="Nitroreductase-like"/>
</dbReference>
<reference evidence="9 10" key="1">
    <citation type="submission" date="2023-04" db="EMBL/GenBank/DDBJ databases">
        <title>Genome sequence of Halobacillus naozhouensis KACC 21980.</title>
        <authorList>
            <person name="Kim S."/>
            <person name="Heo J."/>
            <person name="Kwon S.-W."/>
        </authorList>
    </citation>
    <scope>NUCLEOTIDE SEQUENCE [LARGE SCALE GENOMIC DNA]</scope>
    <source>
        <strain evidence="9 10">KCTC 13234</strain>
    </source>
</reference>
<keyword evidence="3" id="KW-0285">Flavoprotein</keyword>
<dbReference type="Gene3D" id="3.40.109.10">
    <property type="entry name" value="NADH Oxidase"/>
    <property type="match status" value="1"/>
</dbReference>
<organism evidence="9 10">
    <name type="scientific">Halobacillus naozhouensis</name>
    <dbReference type="NCBI Taxonomy" id="554880"/>
    <lineage>
        <taxon>Bacteria</taxon>
        <taxon>Bacillati</taxon>
        <taxon>Bacillota</taxon>
        <taxon>Bacilli</taxon>
        <taxon>Bacillales</taxon>
        <taxon>Bacillaceae</taxon>
        <taxon>Halobacillus</taxon>
    </lineage>
</organism>
<dbReference type="SUPFAM" id="SSF55469">
    <property type="entry name" value="FMN-dependent nitroreductase-like"/>
    <property type="match status" value="1"/>
</dbReference>
<keyword evidence="5" id="KW-0521">NADP</keyword>
<dbReference type="CDD" id="cd02135">
    <property type="entry name" value="YdjA-like"/>
    <property type="match status" value="1"/>
</dbReference>
<evidence type="ECO:0000313" key="10">
    <source>
        <dbReference type="Proteomes" id="UP001221597"/>
    </source>
</evidence>
<gene>
    <name evidence="9" type="ORF">P9989_15225</name>
</gene>